<protein>
    <submittedName>
        <fullName evidence="1">Uncharacterized protein</fullName>
    </submittedName>
</protein>
<sequence>MNNAMNLWDTLPESTVDEKDALQEVEDTLAELEIYLDRYPEDDIARMQYEQFTQKREALAAGTIAGICKELICLESIRSLQNAAI</sequence>
<name>A0ABS7CE40_9BACL</name>
<organism evidence="1 2">
    <name type="scientific">Paenibacillus sepulcri</name>
    <dbReference type="NCBI Taxonomy" id="359917"/>
    <lineage>
        <taxon>Bacteria</taxon>
        <taxon>Bacillati</taxon>
        <taxon>Bacillota</taxon>
        <taxon>Bacilli</taxon>
        <taxon>Bacillales</taxon>
        <taxon>Paenibacillaceae</taxon>
        <taxon>Paenibacillus</taxon>
    </lineage>
</organism>
<dbReference type="Proteomes" id="UP001519887">
    <property type="component" value="Unassembled WGS sequence"/>
</dbReference>
<keyword evidence="2" id="KW-1185">Reference proteome</keyword>
<dbReference type="EMBL" id="JAHZIK010001515">
    <property type="protein sequence ID" value="MBW7459173.1"/>
    <property type="molecule type" value="Genomic_DNA"/>
</dbReference>
<accession>A0ABS7CE40</accession>
<evidence type="ECO:0000313" key="2">
    <source>
        <dbReference type="Proteomes" id="UP001519887"/>
    </source>
</evidence>
<comment type="caution">
    <text evidence="1">The sequence shown here is derived from an EMBL/GenBank/DDBJ whole genome shotgun (WGS) entry which is preliminary data.</text>
</comment>
<gene>
    <name evidence="1" type="ORF">K0U00_34495</name>
</gene>
<evidence type="ECO:0000313" key="1">
    <source>
        <dbReference type="EMBL" id="MBW7459173.1"/>
    </source>
</evidence>
<dbReference type="RefSeq" id="WP_210039736.1">
    <property type="nucleotide sequence ID" value="NZ_JBHLVU010000008.1"/>
</dbReference>
<proteinExistence type="predicted"/>
<reference evidence="1 2" key="1">
    <citation type="submission" date="2021-07" db="EMBL/GenBank/DDBJ databases">
        <title>Paenibacillus radiodurans sp. nov., isolated from the southeastern edge of Tengger Desert.</title>
        <authorList>
            <person name="Zhang G."/>
        </authorList>
    </citation>
    <scope>NUCLEOTIDE SEQUENCE [LARGE SCALE GENOMIC DNA]</scope>
    <source>
        <strain evidence="1 2">CCM 7311</strain>
    </source>
</reference>